<dbReference type="EMBL" id="JAANYN010000010">
    <property type="protein sequence ID" value="NHE59145.1"/>
    <property type="molecule type" value="Genomic_DNA"/>
</dbReference>
<dbReference type="Pfam" id="PF07593">
    <property type="entry name" value="UnbV_ASPIC"/>
    <property type="match status" value="1"/>
</dbReference>
<evidence type="ECO:0000259" key="2">
    <source>
        <dbReference type="Pfam" id="PF07593"/>
    </source>
</evidence>
<feature type="domain" description="ASPIC/UnbV" evidence="2">
    <location>
        <begin position="523"/>
        <end position="589"/>
    </location>
</feature>
<comment type="caution">
    <text evidence="3">The sequence shown here is derived from an EMBL/GenBank/DDBJ whole genome shotgun (WGS) entry which is preliminary data.</text>
</comment>
<protein>
    <submittedName>
        <fullName evidence="3">VCBS repeat-containing protein</fullName>
    </submittedName>
</protein>
<dbReference type="PANTHER" id="PTHR16026">
    <property type="entry name" value="CARTILAGE ACIDIC PROTEIN 1"/>
    <property type="match status" value="1"/>
</dbReference>
<dbReference type="Gene3D" id="2.130.10.130">
    <property type="entry name" value="Integrin alpha, N-terminal"/>
    <property type="match status" value="5"/>
</dbReference>
<sequence length="1101" mass="123263">MIYLSRFSLFLFLLLIGFSCKRENPNALFSELSSGTTGVEFKNLVRESDEFNVLTYGYFYQGGGLAIGDINNDSLPDIYFTGNMMASKLYLNKGNFRFEDITEKAGVAAAGLWNTGTTMADVNGDGLLDIYVCRSAANDPDNRKNLLFINQGDLTFREAAAEFGLDDPGYSTQASFFDYDNDGDLDMFLLNHSTQEYAGFSRIDGSYKKRTGAFLGDKLYRNDQNRFTDVTRESGIIDNVLGFGLAVTVSDFNDDGWLDIYVSNDYNEEDYLYFNQQDGTFEEVVREHMGHVSLFSMGADAADMNNDLLPDLLTMDMMPEYNFNQKSILGPENYDKYRELLNKGFHAQSMRNMFQLNKGAGNFIELGHYSGIAHSDWSWAVLAADFDNDGWKDVFISNGYARNYLDMDFLNYMVSERIKSNQSGKEEALTELIDKMPPIYVRNYLYHNQGDLTFKNMARDWGLDKETVSNASAYADLDGDGDLDLIVCHTNDAVSIYRNNSERLFDHAYLKVRLDGMGNNTSGIGSKVVVHAGGQSFLQEMIPVRGYQSSVDHELVFGLGNQNRVDSLEVWWPGAAYQVLRDLEVNQTILLDQREAGAKPLDRQTNEKWLVEVDNALGLDFIHQESNFLDFTQDRLMPNTMGSLGPKMAIADVDGDGLQDLFIGGGKDQAGKLFVQDRKGNFSASRQIALQEDSLATDTDAVWLDANGDNFPDLYVVSGGIDFSENHPAYQDRLYLNDGEGNLIRSEDALPEMLFSGSAVTVADINEDGFPDLFVGGRYLPGRYPEAPRSYLLLNDGKGHFQDVTAQYSNELLAPGLVSDACFADTDGDGKVELVLAGEWMGIQVYKLEGGRFELTQKELSERTKGWWLSLHVKDMDGDGDVDILAGNYGKNTVYQASHEQPMQVIYKDFDNNGRNDPILTYYKADTNAFAFSRDEMIGQLPMMKGKFPDYRSFAQADVSEILEALGMVEADTLAAFRLKSLFLENDGEGRFTEKLLPESIQFSPLYAVQKARVPGQANPVLFTGGNLSKTRVSTGRLDANPGFVYAMDDAETWRLLPHINSGLHIPGEVRDIKELQVQGKQYFVFAQNDGKIRVFTSRNK</sequence>
<organism evidence="3 4">
    <name type="scientific">Cyclobacterium plantarum</name>
    <dbReference type="NCBI Taxonomy" id="2716263"/>
    <lineage>
        <taxon>Bacteria</taxon>
        <taxon>Pseudomonadati</taxon>
        <taxon>Bacteroidota</taxon>
        <taxon>Cytophagia</taxon>
        <taxon>Cytophagales</taxon>
        <taxon>Cyclobacteriaceae</taxon>
        <taxon>Cyclobacterium</taxon>
    </lineage>
</organism>
<reference evidence="3 4" key="1">
    <citation type="submission" date="2020-03" db="EMBL/GenBank/DDBJ databases">
        <title>Cyclobacterium plantarum sp. nov., a marine bacterium isolated from a coastal-marine wetland.</title>
        <authorList>
            <person name="Sanchez-Porro C."/>
            <person name="Ventosa A."/>
            <person name="Amoozegar M."/>
        </authorList>
    </citation>
    <scope>NUCLEOTIDE SEQUENCE [LARGE SCALE GENOMIC DNA]</scope>
    <source>
        <strain evidence="3 4">GBPx2</strain>
    </source>
</reference>
<dbReference type="InterPro" id="IPR011519">
    <property type="entry name" value="UnbV_ASPIC"/>
</dbReference>
<proteinExistence type="predicted"/>
<evidence type="ECO:0000256" key="1">
    <source>
        <dbReference type="ARBA" id="ARBA00022729"/>
    </source>
</evidence>
<keyword evidence="1" id="KW-0732">Signal</keyword>
<dbReference type="PROSITE" id="PS51257">
    <property type="entry name" value="PROKAR_LIPOPROTEIN"/>
    <property type="match status" value="1"/>
</dbReference>
<evidence type="ECO:0000313" key="4">
    <source>
        <dbReference type="Proteomes" id="UP000649799"/>
    </source>
</evidence>
<dbReference type="PANTHER" id="PTHR16026:SF0">
    <property type="entry name" value="CARTILAGE ACIDIC PROTEIN 1"/>
    <property type="match status" value="1"/>
</dbReference>
<dbReference type="InterPro" id="IPR013517">
    <property type="entry name" value="FG-GAP"/>
</dbReference>
<dbReference type="InterPro" id="IPR027039">
    <property type="entry name" value="Crtac1"/>
</dbReference>
<name>A0ABX0HB66_9BACT</name>
<dbReference type="Proteomes" id="UP000649799">
    <property type="component" value="Unassembled WGS sequence"/>
</dbReference>
<dbReference type="RefSeq" id="WP_166150231.1">
    <property type="nucleotide sequence ID" value="NZ_JAANYN010000010.1"/>
</dbReference>
<dbReference type="Pfam" id="PF13517">
    <property type="entry name" value="FG-GAP_3"/>
    <property type="match status" value="5"/>
</dbReference>
<dbReference type="InterPro" id="IPR028994">
    <property type="entry name" value="Integrin_alpha_N"/>
</dbReference>
<accession>A0ABX0HB66</accession>
<dbReference type="SUPFAM" id="SSF69318">
    <property type="entry name" value="Integrin alpha N-terminal domain"/>
    <property type="match status" value="2"/>
</dbReference>
<gene>
    <name evidence="3" type="ORF">G9Q97_20240</name>
</gene>
<evidence type="ECO:0000313" key="3">
    <source>
        <dbReference type="EMBL" id="NHE59145.1"/>
    </source>
</evidence>
<keyword evidence="4" id="KW-1185">Reference proteome</keyword>